<evidence type="ECO:0000256" key="4">
    <source>
        <dbReference type="ARBA" id="ARBA00011881"/>
    </source>
</evidence>
<evidence type="ECO:0000256" key="7">
    <source>
        <dbReference type="ARBA" id="ARBA00048039"/>
    </source>
</evidence>
<dbReference type="InterPro" id="IPR003337">
    <property type="entry name" value="Trehalose_PPase"/>
</dbReference>
<keyword evidence="5" id="KW-0328">Glycosyltransferase</keyword>
<dbReference type="EC" id="2.4.1.15" evidence="8"/>
<dbReference type="SUPFAM" id="SSF53756">
    <property type="entry name" value="UDP-Glycosyltransferase/glycogen phosphorylase"/>
    <property type="match status" value="1"/>
</dbReference>
<reference evidence="10" key="1">
    <citation type="journal article" date="2019" name="Int. J. Syst. Evol. Microbiol.">
        <title>The Global Catalogue of Microorganisms (GCM) 10K type strain sequencing project: providing services to taxonomists for standard genome sequencing and annotation.</title>
        <authorList>
            <consortium name="The Broad Institute Genomics Platform"/>
            <consortium name="The Broad Institute Genome Sequencing Center for Infectious Disease"/>
            <person name="Wu L."/>
            <person name="Ma J."/>
        </authorList>
    </citation>
    <scope>NUCLEOTIDE SEQUENCE [LARGE SCALE GENOMIC DNA]</scope>
    <source>
        <strain evidence="10">JCM 18326</strain>
    </source>
</reference>
<dbReference type="InterPro" id="IPR012766">
    <property type="entry name" value="Trehalose_OtsA"/>
</dbReference>
<dbReference type="NCBIfam" id="TIGR01484">
    <property type="entry name" value="HAD-SF-IIB"/>
    <property type="match status" value="1"/>
</dbReference>
<sequence length="726" mass="83769">MAGKKIIVSNRLPVTVKESQEGDIEFSPSAGGLATGLSSIYKEEGNLWIGWPGMIDVDKKQEKTITKALHKDNMFPVFLSKQEIKKYYEGYSNGTLWPLFHYFTEFAKFDDEEWQMYVMVNQRFCDAILQNASDDDVIWVHDYQLLLLPGMLRERLPNATIGFFQHIPFPSYEIFRLLPHRVQILQGMIGADLLGFHTYDDMRHFMSSVSRILGYGHSMGNISVGNRLIAVDAFPMGIDYEKFEQSARSRKTHTVLQRYKSLWQDQKLILSIDRLDYTKGIKRRLLALDRFLDAYPDYKGKVSMILLVVPSRDKVGQYQQLKEEIDTLVGNINGKHSRLNWMPIHYFYRSLSFPVLSALYTRSDVALITPNRDGMNLVCKEYVASKVDRKGVLILSEMAGAAKELSEAILINPNDEGQIVEAIKSALEMPLEEQSTRLLDMQQKLKRYNVHKWVDRFMEGLTVIKNRQKELDARNISVSFKKELKKRYDRAENRIMFLDYDGTLKGFDNDPKSVFPDQELINLLTKLTNDPKNTIVVISGRDKYTLNEWLKGLKVDIVAEHGVWTRKYGEAFSTIEPLGEEWKEKIGGIIERYVDRTPGALSEYKDYSIAWHYRKADPEFGIMRSRELVDNLRYMTSDMNLQIMQGNKVIEVKHQEVNKGRAASKWLSDEQDFILTIGDDVTDEDMFKVMPKRAHTIKVGMGTTAASYHVKSHKDVRALLGYLCEL</sequence>
<evidence type="ECO:0000313" key="10">
    <source>
        <dbReference type="Proteomes" id="UP001500298"/>
    </source>
</evidence>
<dbReference type="PANTHER" id="PTHR10788">
    <property type="entry name" value="TREHALOSE-6-PHOSPHATE SYNTHASE"/>
    <property type="match status" value="1"/>
</dbReference>
<evidence type="ECO:0000256" key="1">
    <source>
        <dbReference type="ARBA" id="ARBA00005199"/>
    </source>
</evidence>
<evidence type="ECO:0000256" key="8">
    <source>
        <dbReference type="NCBIfam" id="TIGR02400"/>
    </source>
</evidence>
<keyword evidence="6" id="KW-0808">Transferase</keyword>
<accession>A0ABP9DTJ4</accession>
<dbReference type="Gene3D" id="3.40.50.1000">
    <property type="entry name" value="HAD superfamily/HAD-like"/>
    <property type="match status" value="1"/>
</dbReference>
<dbReference type="EMBL" id="BAABJX010000068">
    <property type="protein sequence ID" value="GAA4851710.1"/>
    <property type="molecule type" value="Genomic_DNA"/>
</dbReference>
<protein>
    <recommendedName>
        <fullName evidence="8">Alpha,alpha-trehalose-phosphate synthase</fullName>
        <ecNumber evidence="8">2.4.1.15</ecNumber>
    </recommendedName>
</protein>
<evidence type="ECO:0000256" key="3">
    <source>
        <dbReference type="ARBA" id="ARBA00008799"/>
    </source>
</evidence>
<name>A0ABP9DTJ4_9BACT</name>
<organism evidence="9 10">
    <name type="scientific">Algivirga pacifica</name>
    <dbReference type="NCBI Taxonomy" id="1162670"/>
    <lineage>
        <taxon>Bacteria</taxon>
        <taxon>Pseudomonadati</taxon>
        <taxon>Bacteroidota</taxon>
        <taxon>Cytophagia</taxon>
        <taxon>Cytophagales</taxon>
        <taxon>Flammeovirgaceae</taxon>
        <taxon>Algivirga</taxon>
    </lineage>
</organism>
<dbReference type="Pfam" id="PF02358">
    <property type="entry name" value="Trehalose_PPase"/>
    <property type="match status" value="1"/>
</dbReference>
<dbReference type="InterPro" id="IPR023214">
    <property type="entry name" value="HAD_sf"/>
</dbReference>
<dbReference type="PANTHER" id="PTHR10788:SF106">
    <property type="entry name" value="BCDNA.GH08860"/>
    <property type="match status" value="1"/>
</dbReference>
<evidence type="ECO:0000256" key="2">
    <source>
        <dbReference type="ARBA" id="ARBA00006330"/>
    </source>
</evidence>
<comment type="similarity">
    <text evidence="2">In the C-terminal section; belongs to the trehalose phosphatase family.</text>
</comment>
<dbReference type="Proteomes" id="UP001500298">
    <property type="component" value="Unassembled WGS sequence"/>
</dbReference>
<dbReference type="Gene3D" id="3.30.70.1020">
    <property type="entry name" value="Trehalose-6-phosphate phosphatase related protein, domain 2"/>
    <property type="match status" value="1"/>
</dbReference>
<comment type="pathway">
    <text evidence="1">Glycan biosynthesis; trehalose biosynthesis.</text>
</comment>
<dbReference type="Pfam" id="PF00982">
    <property type="entry name" value="Glyco_transf_20"/>
    <property type="match status" value="1"/>
</dbReference>
<dbReference type="NCBIfam" id="TIGR00685">
    <property type="entry name" value="T6PP"/>
    <property type="match status" value="1"/>
</dbReference>
<dbReference type="NCBIfam" id="NF011071">
    <property type="entry name" value="PRK14501.1"/>
    <property type="match status" value="1"/>
</dbReference>
<comment type="similarity">
    <text evidence="3">Belongs to the glycosyltransferase 20 family.</text>
</comment>
<evidence type="ECO:0000313" key="9">
    <source>
        <dbReference type="EMBL" id="GAA4851710.1"/>
    </source>
</evidence>
<dbReference type="CDD" id="cd01627">
    <property type="entry name" value="HAD_TPP"/>
    <property type="match status" value="1"/>
</dbReference>
<dbReference type="Gene3D" id="3.40.50.2000">
    <property type="entry name" value="Glycogen Phosphorylase B"/>
    <property type="match status" value="2"/>
</dbReference>
<dbReference type="NCBIfam" id="TIGR02400">
    <property type="entry name" value="trehalose_OtsA"/>
    <property type="match status" value="1"/>
</dbReference>
<keyword evidence="10" id="KW-1185">Reference proteome</keyword>
<comment type="caution">
    <text evidence="9">The sequence shown here is derived from an EMBL/GenBank/DDBJ whole genome shotgun (WGS) entry which is preliminary data.</text>
</comment>
<gene>
    <name evidence="9" type="ORF">GCM10023331_40360</name>
</gene>
<proteinExistence type="inferred from homology"/>
<dbReference type="InterPro" id="IPR001830">
    <property type="entry name" value="Glyco_trans_20"/>
</dbReference>
<evidence type="ECO:0000256" key="6">
    <source>
        <dbReference type="ARBA" id="ARBA00022679"/>
    </source>
</evidence>
<dbReference type="RefSeq" id="WP_345375172.1">
    <property type="nucleotide sequence ID" value="NZ_BAABJX010000068.1"/>
</dbReference>
<dbReference type="InterPro" id="IPR006379">
    <property type="entry name" value="HAD-SF_hydro_IIB"/>
</dbReference>
<dbReference type="CDD" id="cd03788">
    <property type="entry name" value="GT20_TPS"/>
    <property type="match status" value="1"/>
</dbReference>
<comment type="catalytic activity">
    <reaction evidence="7">
        <text>D-glucose 6-phosphate + UDP-alpha-D-glucose = alpha,alpha-trehalose 6-phosphate + UDP + H(+)</text>
        <dbReference type="Rhea" id="RHEA:18889"/>
        <dbReference type="ChEBI" id="CHEBI:15378"/>
        <dbReference type="ChEBI" id="CHEBI:58223"/>
        <dbReference type="ChEBI" id="CHEBI:58429"/>
        <dbReference type="ChEBI" id="CHEBI:58885"/>
        <dbReference type="ChEBI" id="CHEBI:61548"/>
        <dbReference type="EC" id="2.4.1.15"/>
    </reaction>
</comment>
<dbReference type="InterPro" id="IPR036412">
    <property type="entry name" value="HAD-like_sf"/>
</dbReference>
<evidence type="ECO:0000256" key="5">
    <source>
        <dbReference type="ARBA" id="ARBA00022676"/>
    </source>
</evidence>
<comment type="subunit">
    <text evidence="4">Homotetramer.</text>
</comment>
<dbReference type="SUPFAM" id="SSF56784">
    <property type="entry name" value="HAD-like"/>
    <property type="match status" value="1"/>
</dbReference>